<protein>
    <submittedName>
        <fullName evidence="4">Chemotaxis protein</fullName>
    </submittedName>
</protein>
<dbReference type="Gene3D" id="1.10.287.950">
    <property type="entry name" value="Methyl-accepting chemotaxis protein"/>
    <property type="match status" value="1"/>
</dbReference>
<dbReference type="RefSeq" id="WP_157335802.1">
    <property type="nucleotide sequence ID" value="NZ_RHLK01000006.1"/>
</dbReference>
<evidence type="ECO:0000313" key="5">
    <source>
        <dbReference type="Proteomes" id="UP000490800"/>
    </source>
</evidence>
<dbReference type="Pfam" id="PF11563">
    <property type="entry name" value="Protoglobin"/>
    <property type="match status" value="1"/>
</dbReference>
<evidence type="ECO:0000313" key="4">
    <source>
        <dbReference type="EMBL" id="MVP00263.1"/>
    </source>
</evidence>
<dbReference type="EMBL" id="RHLK01000006">
    <property type="protein sequence ID" value="MVP00263.1"/>
    <property type="molecule type" value="Genomic_DNA"/>
</dbReference>
<dbReference type="GO" id="GO:0020037">
    <property type="term" value="F:heme binding"/>
    <property type="evidence" value="ECO:0007669"/>
    <property type="project" value="InterPro"/>
</dbReference>
<dbReference type="InterPro" id="IPR004089">
    <property type="entry name" value="MCPsignal_dom"/>
</dbReference>
<dbReference type="Pfam" id="PF00015">
    <property type="entry name" value="MCPsignal"/>
    <property type="match status" value="1"/>
</dbReference>
<dbReference type="InterPro" id="IPR039379">
    <property type="entry name" value="Protoglobin_sensor_dom"/>
</dbReference>
<dbReference type="InterPro" id="IPR009050">
    <property type="entry name" value="Globin-like_sf"/>
</dbReference>
<evidence type="ECO:0000256" key="1">
    <source>
        <dbReference type="ARBA" id="ARBA00023224"/>
    </source>
</evidence>
<evidence type="ECO:0000259" key="3">
    <source>
        <dbReference type="PROSITE" id="PS50111"/>
    </source>
</evidence>
<dbReference type="SUPFAM" id="SSF58104">
    <property type="entry name" value="Methyl-accepting chemotaxis protein (MCP) signaling domain"/>
    <property type="match status" value="1"/>
</dbReference>
<name>A0A7X3JZN1_9BACL</name>
<dbReference type="GO" id="GO:0016020">
    <property type="term" value="C:membrane"/>
    <property type="evidence" value="ECO:0007669"/>
    <property type="project" value="InterPro"/>
</dbReference>
<sequence>MSRCPFHFFSKKSGGTATGSSDLLSQAKLKGTGILDVGADLEMDQQVRMIGLTQEDMWVLHAVQPLITEHIDEIVETFYQSVLDVQSLKKIIEDQSTVERLRQTLREHLIEMFSGQVDADFIAKRLRIAEVHQRIGLAPKWYMGAFQNLQNAFLQLIHTNFPLGQNSLQLITVVSKLLNFEQQLVLEAYEQENERQKQMQYQRVKMEVISKISDVSEELSALTQQTSTSVRELMLNSSEVQHSFRHSFDKSRETQEMALRGHAKIQDLEQRMETITASAQMMENSVGQLSESARQIQTIAVSVQEIANQTKLLSLNASIEAARTGEQGRGFAVVAGEVQKLSDDTKHTVSRISDLIAHSNRITGTVAGAIHEVRALVENGQKEASEARHVFDGITESMRSSLNETERVKSEMGSLGEIIDLIGSSTVKVTESADALNKAANHL</sequence>
<dbReference type="GO" id="GO:0019825">
    <property type="term" value="F:oxygen binding"/>
    <property type="evidence" value="ECO:0007669"/>
    <property type="project" value="InterPro"/>
</dbReference>
<dbReference type="Gene3D" id="1.10.490.10">
    <property type="entry name" value="Globins"/>
    <property type="match status" value="1"/>
</dbReference>
<dbReference type="PROSITE" id="PS50111">
    <property type="entry name" value="CHEMOTAXIS_TRANSDUC_2"/>
    <property type="match status" value="1"/>
</dbReference>
<gene>
    <name evidence="4" type="ORF">EDM21_12155</name>
</gene>
<dbReference type="GO" id="GO:0007165">
    <property type="term" value="P:signal transduction"/>
    <property type="evidence" value="ECO:0007669"/>
    <property type="project" value="UniProtKB-KW"/>
</dbReference>
<dbReference type="OrthoDB" id="266313at2"/>
<proteinExistence type="predicted"/>
<dbReference type="InterPro" id="IPR012292">
    <property type="entry name" value="Globin/Proto"/>
</dbReference>
<dbReference type="SMART" id="SM00283">
    <property type="entry name" value="MA"/>
    <property type="match status" value="1"/>
</dbReference>
<organism evidence="4 5">
    <name type="scientific">Paenibacillus lutrae</name>
    <dbReference type="NCBI Taxonomy" id="2078573"/>
    <lineage>
        <taxon>Bacteria</taxon>
        <taxon>Bacillati</taxon>
        <taxon>Bacillota</taxon>
        <taxon>Bacilli</taxon>
        <taxon>Bacillales</taxon>
        <taxon>Paenibacillaceae</taxon>
        <taxon>Paenibacillus</taxon>
    </lineage>
</organism>
<feature type="domain" description="Methyl-accepting transducer" evidence="3">
    <location>
        <begin position="209"/>
        <end position="437"/>
    </location>
</feature>
<keyword evidence="5" id="KW-1185">Reference proteome</keyword>
<dbReference type="PANTHER" id="PTHR32089">
    <property type="entry name" value="METHYL-ACCEPTING CHEMOTAXIS PROTEIN MCPB"/>
    <property type="match status" value="1"/>
</dbReference>
<dbReference type="AlphaFoldDB" id="A0A7X3JZN1"/>
<evidence type="ECO:0000256" key="2">
    <source>
        <dbReference type="PROSITE-ProRule" id="PRU00284"/>
    </source>
</evidence>
<dbReference type="InterPro" id="IPR044398">
    <property type="entry name" value="Globin-sensor_dom"/>
</dbReference>
<comment type="caution">
    <text evidence="4">The sequence shown here is derived from an EMBL/GenBank/DDBJ whole genome shotgun (WGS) entry which is preliminary data.</text>
</comment>
<dbReference type="Proteomes" id="UP000490800">
    <property type="component" value="Unassembled WGS sequence"/>
</dbReference>
<dbReference type="SUPFAM" id="SSF46458">
    <property type="entry name" value="Globin-like"/>
    <property type="match status" value="1"/>
</dbReference>
<keyword evidence="1 2" id="KW-0807">Transducer</keyword>
<dbReference type="CDD" id="cd01068">
    <property type="entry name" value="globin_sensor"/>
    <property type="match status" value="1"/>
</dbReference>
<reference evidence="4 5" key="1">
    <citation type="journal article" date="2019" name="Microorganisms">
        <title>Paenibacillus lutrae sp. nov., A Chitinolytic Species Isolated from A River Otter in Castril Natural Park, Granada, Spain.</title>
        <authorList>
            <person name="Rodriguez M."/>
            <person name="Reina J.C."/>
            <person name="Bejar V."/>
            <person name="Llamas I."/>
        </authorList>
    </citation>
    <scope>NUCLEOTIDE SEQUENCE [LARGE SCALE GENOMIC DNA]</scope>
    <source>
        <strain evidence="4 5">N10</strain>
    </source>
</reference>
<dbReference type="PANTHER" id="PTHR32089:SF118">
    <property type="entry name" value="HEME-BASED AEROTACTIC TRANSDUCER HEMAT"/>
    <property type="match status" value="1"/>
</dbReference>
<accession>A0A7X3JZN1</accession>